<accession>A0A095XWB1</accession>
<organism evidence="1 2">
    <name type="scientific">Pseudohaliea rubra DSM 19751</name>
    <dbReference type="NCBI Taxonomy" id="1265313"/>
    <lineage>
        <taxon>Bacteria</taxon>
        <taxon>Pseudomonadati</taxon>
        <taxon>Pseudomonadota</taxon>
        <taxon>Gammaproteobacteria</taxon>
        <taxon>Cellvibrionales</taxon>
        <taxon>Halieaceae</taxon>
        <taxon>Pseudohaliea</taxon>
    </lineage>
</organism>
<dbReference type="PATRIC" id="fig|1265313.6.peg.1470"/>
<keyword evidence="2" id="KW-1185">Reference proteome</keyword>
<evidence type="ECO:0000313" key="2">
    <source>
        <dbReference type="Proteomes" id="UP000029640"/>
    </source>
</evidence>
<dbReference type="AlphaFoldDB" id="A0A095XWB1"/>
<dbReference type="OrthoDB" id="272235at2"/>
<dbReference type="Proteomes" id="UP000029640">
    <property type="component" value="Unassembled WGS sequence"/>
</dbReference>
<dbReference type="PANTHER" id="PTHR33986">
    <property type="entry name" value="OS02G0535700 PROTEIN"/>
    <property type="match status" value="1"/>
</dbReference>
<dbReference type="InterPro" id="IPR009367">
    <property type="entry name" value="Elm1-like"/>
</dbReference>
<dbReference type="RefSeq" id="WP_052094381.1">
    <property type="nucleotide sequence ID" value="NZ_KN234751.1"/>
</dbReference>
<dbReference type="STRING" id="1265313.HRUBRA_01486"/>
<sequence length="373" mass="41024">MAPRTWVILGDKRGDNGQVETIVDALGWPVEHRFVQPLPQWVYGKPRYRPTLDHLDLSRSDALAAPWPELILTVGRRPSMAALWVKAQSGGRTKIALVGKPSGLLEDFDLVIASGENQMPPLPNVLVTALPFMQVAEDAVREAAVAWAPRFADLPRPLVAFLVGGETNPFVMDERVAHGLVAEAKRVVADGGTPWITTSRRTTADVVAVLERDLPPQARLFTWSAEAPPADNPYRALLGSADAFVVTGDSISMQVEVARLRRPLAIFPLPAGRFGAPDLWRRGFASWLNNPRCTTPADRWRQRLARAIYRVDYFKLFSSTRDFQAFHRLLIDHGLAVWAGQPLVEPAGELPDDLSVAVARVRALFPEGSSAAS</sequence>
<dbReference type="Pfam" id="PF06258">
    <property type="entry name" value="Mito_fiss_Elm1"/>
    <property type="match status" value="1"/>
</dbReference>
<dbReference type="EMBL" id="AUVB01000042">
    <property type="protein sequence ID" value="KGE03981.1"/>
    <property type="molecule type" value="Genomic_DNA"/>
</dbReference>
<name>A0A095XWB1_9GAMM</name>
<evidence type="ECO:0000313" key="1">
    <source>
        <dbReference type="EMBL" id="KGE03981.1"/>
    </source>
</evidence>
<gene>
    <name evidence="1" type="ORF">HRUBRA_01486</name>
</gene>
<evidence type="ECO:0008006" key="3">
    <source>
        <dbReference type="Google" id="ProtNLM"/>
    </source>
</evidence>
<protein>
    <recommendedName>
        <fullName evidence="3">DUF1022 domain-containing protein</fullName>
    </recommendedName>
</protein>
<comment type="caution">
    <text evidence="1">The sequence shown here is derived from an EMBL/GenBank/DDBJ whole genome shotgun (WGS) entry which is preliminary data.</text>
</comment>
<proteinExistence type="predicted"/>
<dbReference type="eggNOG" id="COG3660">
    <property type="taxonomic scope" value="Bacteria"/>
</dbReference>
<dbReference type="HOGENOM" id="CLU_048241_0_0_6"/>
<reference evidence="1 2" key="1">
    <citation type="journal article" date="2014" name="Genome Announc.">
        <title>Genome Sequence of Gammaproteobacterial Pseudohaliea rubra Type Strain DSM 19751, Isolated from Coastal Seawater of the Mediterranean Sea.</title>
        <authorList>
            <person name="Spring S."/>
            <person name="Fiebig A."/>
            <person name="Riedel T."/>
            <person name="Goker M."/>
            <person name="Klenk H.P."/>
        </authorList>
    </citation>
    <scope>NUCLEOTIDE SEQUENCE [LARGE SCALE GENOMIC DNA]</scope>
    <source>
        <strain evidence="1 2">DSM 19751</strain>
    </source>
</reference>
<dbReference type="PANTHER" id="PTHR33986:SF15">
    <property type="entry name" value="MITOCHONDRIAL FISSION PROTEIN ELM1"/>
    <property type="match status" value="1"/>
</dbReference>